<feature type="non-terminal residue" evidence="1">
    <location>
        <position position="59"/>
    </location>
</feature>
<feature type="non-terminal residue" evidence="1">
    <location>
        <position position="1"/>
    </location>
</feature>
<name>A0ABD0N073_CIRMR</name>
<proteinExistence type="predicted"/>
<keyword evidence="2" id="KW-1185">Reference proteome</keyword>
<evidence type="ECO:0000313" key="1">
    <source>
        <dbReference type="EMBL" id="KAL0155579.1"/>
    </source>
</evidence>
<organism evidence="1 2">
    <name type="scientific">Cirrhinus mrigala</name>
    <name type="common">Mrigala</name>
    <dbReference type="NCBI Taxonomy" id="683832"/>
    <lineage>
        <taxon>Eukaryota</taxon>
        <taxon>Metazoa</taxon>
        <taxon>Chordata</taxon>
        <taxon>Craniata</taxon>
        <taxon>Vertebrata</taxon>
        <taxon>Euteleostomi</taxon>
        <taxon>Actinopterygii</taxon>
        <taxon>Neopterygii</taxon>
        <taxon>Teleostei</taxon>
        <taxon>Ostariophysi</taxon>
        <taxon>Cypriniformes</taxon>
        <taxon>Cyprinidae</taxon>
        <taxon>Labeoninae</taxon>
        <taxon>Labeonini</taxon>
        <taxon>Cirrhinus</taxon>
    </lineage>
</organism>
<reference evidence="1 2" key="1">
    <citation type="submission" date="2024-05" db="EMBL/GenBank/DDBJ databases">
        <title>Genome sequencing and assembly of Indian major carp, Cirrhinus mrigala (Hamilton, 1822).</title>
        <authorList>
            <person name="Mohindra V."/>
            <person name="Chowdhury L.M."/>
            <person name="Lal K."/>
            <person name="Jena J.K."/>
        </authorList>
    </citation>
    <scope>NUCLEOTIDE SEQUENCE [LARGE SCALE GENOMIC DNA]</scope>
    <source>
        <strain evidence="1">CM1030</strain>
        <tissue evidence="1">Blood</tissue>
    </source>
</reference>
<evidence type="ECO:0000313" key="2">
    <source>
        <dbReference type="Proteomes" id="UP001529510"/>
    </source>
</evidence>
<dbReference type="EMBL" id="JAMKFB020000025">
    <property type="protein sequence ID" value="KAL0155579.1"/>
    <property type="molecule type" value="Genomic_DNA"/>
</dbReference>
<accession>A0ABD0N073</accession>
<protein>
    <submittedName>
        <fullName evidence="1">Uncharacterized protein</fullName>
    </submittedName>
</protein>
<dbReference type="AlphaFoldDB" id="A0ABD0N073"/>
<dbReference type="Proteomes" id="UP001529510">
    <property type="component" value="Unassembled WGS sequence"/>
</dbReference>
<comment type="caution">
    <text evidence="1">The sequence shown here is derived from an EMBL/GenBank/DDBJ whole genome shotgun (WGS) entry which is preliminary data.</text>
</comment>
<gene>
    <name evidence="1" type="ORF">M9458_049842</name>
</gene>
<sequence>KCGPGYRTLDVLCMRYSQNKRLSERVEGRACADLPKPQTREGCHGDCLLKSWQYSAWSQ</sequence>